<feature type="transmembrane region" description="Helical" evidence="1">
    <location>
        <begin position="29"/>
        <end position="47"/>
    </location>
</feature>
<sequence length="83" mass="8814">MFRSNAASQPAFSAAFNPRSDLDGLATKLLAGLLLVVVPLMAVYSLADRHAPESVVQLDRVVITADRIDTAQAPLPAPRGDRS</sequence>
<dbReference type="Proteomes" id="UP001595556">
    <property type="component" value="Unassembled WGS sequence"/>
</dbReference>
<evidence type="ECO:0000313" key="3">
    <source>
        <dbReference type="Proteomes" id="UP001595556"/>
    </source>
</evidence>
<keyword evidence="1" id="KW-0472">Membrane</keyword>
<dbReference type="RefSeq" id="WP_377300356.1">
    <property type="nucleotide sequence ID" value="NZ_CP180191.1"/>
</dbReference>
<evidence type="ECO:0000256" key="1">
    <source>
        <dbReference type="SAM" id="Phobius"/>
    </source>
</evidence>
<comment type="caution">
    <text evidence="2">The sequence shown here is derived from an EMBL/GenBank/DDBJ whole genome shotgun (WGS) entry which is preliminary data.</text>
</comment>
<protein>
    <submittedName>
        <fullName evidence="2">Uncharacterized protein</fullName>
    </submittedName>
</protein>
<dbReference type="EMBL" id="JBHRTI010000001">
    <property type="protein sequence ID" value="MFC3146066.1"/>
    <property type="molecule type" value="Genomic_DNA"/>
</dbReference>
<name>A0ABV7H354_9BURK</name>
<organism evidence="2 3">
    <name type="scientific">Piscinibacterium candidicorallinum</name>
    <dbReference type="NCBI Taxonomy" id="1793872"/>
    <lineage>
        <taxon>Bacteria</taxon>
        <taxon>Pseudomonadati</taxon>
        <taxon>Pseudomonadota</taxon>
        <taxon>Betaproteobacteria</taxon>
        <taxon>Burkholderiales</taxon>
        <taxon>Piscinibacterium</taxon>
    </lineage>
</organism>
<accession>A0ABV7H354</accession>
<gene>
    <name evidence="2" type="ORF">ACFOEN_00260</name>
</gene>
<keyword evidence="1" id="KW-0812">Transmembrane</keyword>
<reference evidence="3" key="1">
    <citation type="journal article" date="2019" name="Int. J. Syst. Evol. Microbiol.">
        <title>The Global Catalogue of Microorganisms (GCM) 10K type strain sequencing project: providing services to taxonomists for standard genome sequencing and annotation.</title>
        <authorList>
            <consortium name="The Broad Institute Genomics Platform"/>
            <consortium name="The Broad Institute Genome Sequencing Center for Infectious Disease"/>
            <person name="Wu L."/>
            <person name="Ma J."/>
        </authorList>
    </citation>
    <scope>NUCLEOTIDE SEQUENCE [LARGE SCALE GENOMIC DNA]</scope>
    <source>
        <strain evidence="3">KCTC 52168</strain>
    </source>
</reference>
<proteinExistence type="predicted"/>
<keyword evidence="1" id="KW-1133">Transmembrane helix</keyword>
<evidence type="ECO:0000313" key="2">
    <source>
        <dbReference type="EMBL" id="MFC3146066.1"/>
    </source>
</evidence>
<keyword evidence="3" id="KW-1185">Reference proteome</keyword>